<proteinExistence type="predicted"/>
<protein>
    <submittedName>
        <fullName evidence="2">Uncharacterized protein</fullName>
    </submittedName>
</protein>
<accession>A0A5B7G2M4</accession>
<dbReference type="AlphaFoldDB" id="A0A5B7G2M4"/>
<sequence length="107" mass="12166">MGEQEEAKRLQDGDFANPCSLQGQPRRGSPTLAPPSLRKVTALRHHRPDHLDHAPPRSPARLAQEENPPCCSPPRRVLDIFCGNQRRVLRQPPATRDAHTRWYKCCD</sequence>
<name>A0A5B7G2M4_PORTR</name>
<organism evidence="2 3">
    <name type="scientific">Portunus trituberculatus</name>
    <name type="common">Swimming crab</name>
    <name type="synonym">Neptunus trituberculatus</name>
    <dbReference type="NCBI Taxonomy" id="210409"/>
    <lineage>
        <taxon>Eukaryota</taxon>
        <taxon>Metazoa</taxon>
        <taxon>Ecdysozoa</taxon>
        <taxon>Arthropoda</taxon>
        <taxon>Crustacea</taxon>
        <taxon>Multicrustacea</taxon>
        <taxon>Malacostraca</taxon>
        <taxon>Eumalacostraca</taxon>
        <taxon>Eucarida</taxon>
        <taxon>Decapoda</taxon>
        <taxon>Pleocyemata</taxon>
        <taxon>Brachyura</taxon>
        <taxon>Eubrachyura</taxon>
        <taxon>Portunoidea</taxon>
        <taxon>Portunidae</taxon>
        <taxon>Portuninae</taxon>
        <taxon>Portunus</taxon>
    </lineage>
</organism>
<evidence type="ECO:0000313" key="3">
    <source>
        <dbReference type="Proteomes" id="UP000324222"/>
    </source>
</evidence>
<feature type="region of interest" description="Disordered" evidence="1">
    <location>
        <begin position="1"/>
        <end position="71"/>
    </location>
</feature>
<keyword evidence="3" id="KW-1185">Reference proteome</keyword>
<dbReference type="EMBL" id="VSRR010010223">
    <property type="protein sequence ID" value="MPC51503.1"/>
    <property type="molecule type" value="Genomic_DNA"/>
</dbReference>
<gene>
    <name evidence="2" type="ORF">E2C01_045350</name>
</gene>
<evidence type="ECO:0000313" key="2">
    <source>
        <dbReference type="EMBL" id="MPC51503.1"/>
    </source>
</evidence>
<feature type="compositionally biased region" description="Basic and acidic residues" evidence="1">
    <location>
        <begin position="1"/>
        <end position="12"/>
    </location>
</feature>
<comment type="caution">
    <text evidence="2">The sequence shown here is derived from an EMBL/GenBank/DDBJ whole genome shotgun (WGS) entry which is preliminary data.</text>
</comment>
<dbReference type="Proteomes" id="UP000324222">
    <property type="component" value="Unassembled WGS sequence"/>
</dbReference>
<reference evidence="2 3" key="1">
    <citation type="submission" date="2019-05" db="EMBL/GenBank/DDBJ databases">
        <title>Another draft genome of Portunus trituberculatus and its Hox gene families provides insights of decapod evolution.</title>
        <authorList>
            <person name="Jeong J.-H."/>
            <person name="Song I."/>
            <person name="Kim S."/>
            <person name="Choi T."/>
            <person name="Kim D."/>
            <person name="Ryu S."/>
            <person name="Kim W."/>
        </authorList>
    </citation>
    <scope>NUCLEOTIDE SEQUENCE [LARGE SCALE GENOMIC DNA]</scope>
    <source>
        <tissue evidence="2">Muscle</tissue>
    </source>
</reference>
<evidence type="ECO:0000256" key="1">
    <source>
        <dbReference type="SAM" id="MobiDB-lite"/>
    </source>
</evidence>